<dbReference type="GO" id="GO:0016874">
    <property type="term" value="F:ligase activity"/>
    <property type="evidence" value="ECO:0007669"/>
    <property type="project" value="UniProtKB-KW"/>
</dbReference>
<keyword evidence="3 5" id="KW-1133">Transmembrane helix</keyword>
<feature type="transmembrane region" description="Helical" evidence="5">
    <location>
        <begin position="424"/>
        <end position="457"/>
    </location>
</feature>
<feature type="transmembrane region" description="Helical" evidence="5">
    <location>
        <begin position="59"/>
        <end position="77"/>
    </location>
</feature>
<dbReference type="RefSeq" id="WP_379892097.1">
    <property type="nucleotide sequence ID" value="NZ_CBCSCT010000022.1"/>
</dbReference>
<dbReference type="PANTHER" id="PTHR37422:SF13">
    <property type="entry name" value="LIPOPOLYSACCHARIDE BIOSYNTHESIS PROTEIN PA4999-RELATED"/>
    <property type="match status" value="1"/>
</dbReference>
<feature type="transmembrane region" description="Helical" evidence="5">
    <location>
        <begin position="106"/>
        <end position="124"/>
    </location>
</feature>
<protein>
    <submittedName>
        <fullName evidence="7">O-antigen ligase family protein</fullName>
    </submittedName>
</protein>
<evidence type="ECO:0000256" key="4">
    <source>
        <dbReference type="ARBA" id="ARBA00023136"/>
    </source>
</evidence>
<feature type="transmembrane region" description="Helical" evidence="5">
    <location>
        <begin position="34"/>
        <end position="52"/>
    </location>
</feature>
<accession>A0ABW1IKK4</accession>
<name>A0ABW1IKK4_9BACL</name>
<sequence>METIYRNKLYAALLLLVSLFIAFTAVAPLAIMKLAGLFVLAIPFVLVILAKIKLNNQTMTVLIILMVYINVFNAIAAFKFVPLILDLLLVFVLLKDFVANGTKNKIVFYLVLSFLVLSLFQMVNPNVPSLQAGLEGFRKTSFYLILLLLGLNLKKNQEDRTLFFKRLVLFSIPILLYGIKQQYFYSSFDEVYLQANDADQYTGQLFGQVRSTSFFAGPFHLGMFSAFIAIACLYLMSTAVTIKQKSLYTAALVVAVLANYSSMTRTNLIALCLILFIYFTFSNSKRVSIVGKWLFMITAAGLLGLLLASDDSGVFTPDSGIFNSILHATSDSRFLGRVEGWLNIVQLSMNQPIMGYGMGSAGDTLGSIYNYGVHVTSHNLLLKFLLETGVFGLLMMLSLIIYLTVMLSRGAFSKTRSTIQRNAALLGLCSLILFLLNGMSIASIEAYPIAGIILFTLGYTLPNQDEKVDTHSNSELQVGR</sequence>
<feature type="transmembrane region" description="Helical" evidence="5">
    <location>
        <begin position="136"/>
        <end position="153"/>
    </location>
</feature>
<dbReference type="PANTHER" id="PTHR37422">
    <property type="entry name" value="TEICHURONIC ACID BIOSYNTHESIS PROTEIN TUAE"/>
    <property type="match status" value="1"/>
</dbReference>
<keyword evidence="2 5" id="KW-0812">Transmembrane</keyword>
<comment type="subcellular location">
    <subcellularLocation>
        <location evidence="1">Membrane</location>
        <topology evidence="1">Multi-pass membrane protein</topology>
    </subcellularLocation>
</comment>
<feature type="transmembrane region" description="Helical" evidence="5">
    <location>
        <begin position="390"/>
        <end position="412"/>
    </location>
</feature>
<dbReference type="EMBL" id="JBHSQV010000013">
    <property type="protein sequence ID" value="MFC5985348.1"/>
    <property type="molecule type" value="Genomic_DNA"/>
</dbReference>
<feature type="transmembrane region" description="Helical" evidence="5">
    <location>
        <begin position="83"/>
        <end position="99"/>
    </location>
</feature>
<evidence type="ECO:0000256" key="1">
    <source>
        <dbReference type="ARBA" id="ARBA00004141"/>
    </source>
</evidence>
<organism evidence="7 8">
    <name type="scientific">Marinicrinis lubricantis</name>
    <dbReference type="NCBI Taxonomy" id="2086470"/>
    <lineage>
        <taxon>Bacteria</taxon>
        <taxon>Bacillati</taxon>
        <taxon>Bacillota</taxon>
        <taxon>Bacilli</taxon>
        <taxon>Bacillales</taxon>
        <taxon>Paenibacillaceae</taxon>
    </lineage>
</organism>
<gene>
    <name evidence="7" type="ORF">ACFPXP_02580</name>
</gene>
<feature type="transmembrane region" description="Helical" evidence="5">
    <location>
        <begin position="214"/>
        <end position="235"/>
    </location>
</feature>
<evidence type="ECO:0000313" key="8">
    <source>
        <dbReference type="Proteomes" id="UP001596250"/>
    </source>
</evidence>
<feature type="transmembrane region" description="Helical" evidence="5">
    <location>
        <begin position="291"/>
        <end position="309"/>
    </location>
</feature>
<reference evidence="8" key="1">
    <citation type="journal article" date="2019" name="Int. J. Syst. Evol. Microbiol.">
        <title>The Global Catalogue of Microorganisms (GCM) 10K type strain sequencing project: providing services to taxonomists for standard genome sequencing and annotation.</title>
        <authorList>
            <consortium name="The Broad Institute Genomics Platform"/>
            <consortium name="The Broad Institute Genome Sequencing Center for Infectious Disease"/>
            <person name="Wu L."/>
            <person name="Ma J."/>
        </authorList>
    </citation>
    <scope>NUCLEOTIDE SEQUENCE [LARGE SCALE GENOMIC DNA]</scope>
    <source>
        <strain evidence="8">CCM 8749</strain>
    </source>
</reference>
<evidence type="ECO:0000256" key="5">
    <source>
        <dbReference type="SAM" id="Phobius"/>
    </source>
</evidence>
<proteinExistence type="predicted"/>
<evidence type="ECO:0000313" key="7">
    <source>
        <dbReference type="EMBL" id="MFC5985348.1"/>
    </source>
</evidence>
<dbReference type="Pfam" id="PF04932">
    <property type="entry name" value="Wzy_C"/>
    <property type="match status" value="1"/>
</dbReference>
<dbReference type="InterPro" id="IPR007016">
    <property type="entry name" value="O-antigen_ligase-rel_domated"/>
</dbReference>
<evidence type="ECO:0000256" key="3">
    <source>
        <dbReference type="ARBA" id="ARBA00022989"/>
    </source>
</evidence>
<dbReference type="Proteomes" id="UP001596250">
    <property type="component" value="Unassembled WGS sequence"/>
</dbReference>
<comment type="caution">
    <text evidence="7">The sequence shown here is derived from an EMBL/GenBank/DDBJ whole genome shotgun (WGS) entry which is preliminary data.</text>
</comment>
<feature type="transmembrane region" description="Helical" evidence="5">
    <location>
        <begin position="268"/>
        <end position="284"/>
    </location>
</feature>
<keyword evidence="7" id="KW-0436">Ligase</keyword>
<feature type="transmembrane region" description="Helical" evidence="5">
    <location>
        <begin position="162"/>
        <end position="179"/>
    </location>
</feature>
<keyword evidence="8" id="KW-1185">Reference proteome</keyword>
<dbReference type="InterPro" id="IPR051533">
    <property type="entry name" value="WaaL-like"/>
</dbReference>
<keyword evidence="4 5" id="KW-0472">Membrane</keyword>
<evidence type="ECO:0000259" key="6">
    <source>
        <dbReference type="Pfam" id="PF04932"/>
    </source>
</evidence>
<evidence type="ECO:0000256" key="2">
    <source>
        <dbReference type="ARBA" id="ARBA00022692"/>
    </source>
</evidence>
<feature type="domain" description="O-antigen ligase-related" evidence="6">
    <location>
        <begin position="250"/>
        <end position="396"/>
    </location>
</feature>